<dbReference type="Proteomes" id="UP000499080">
    <property type="component" value="Unassembled WGS sequence"/>
</dbReference>
<evidence type="ECO:0000313" key="2">
    <source>
        <dbReference type="Proteomes" id="UP000499080"/>
    </source>
</evidence>
<dbReference type="AlphaFoldDB" id="A0A4Y2VRL7"/>
<comment type="caution">
    <text evidence="1">The sequence shown here is derived from an EMBL/GenBank/DDBJ whole genome shotgun (WGS) entry which is preliminary data.</text>
</comment>
<accession>A0A4Y2VRL7</accession>
<evidence type="ECO:0000313" key="1">
    <source>
        <dbReference type="EMBL" id="GBO26906.1"/>
    </source>
</evidence>
<organism evidence="1 2">
    <name type="scientific">Araneus ventricosus</name>
    <name type="common">Orbweaver spider</name>
    <name type="synonym">Epeira ventricosa</name>
    <dbReference type="NCBI Taxonomy" id="182803"/>
    <lineage>
        <taxon>Eukaryota</taxon>
        <taxon>Metazoa</taxon>
        <taxon>Ecdysozoa</taxon>
        <taxon>Arthropoda</taxon>
        <taxon>Chelicerata</taxon>
        <taxon>Arachnida</taxon>
        <taxon>Araneae</taxon>
        <taxon>Araneomorphae</taxon>
        <taxon>Entelegynae</taxon>
        <taxon>Araneoidea</taxon>
        <taxon>Araneidae</taxon>
        <taxon>Araneus</taxon>
    </lineage>
</organism>
<proteinExistence type="predicted"/>
<gene>
    <name evidence="1" type="ORF">AVEN_243950_1</name>
</gene>
<sequence>MILDLVRNDHIDVPQVNSAVMGQHSSPRFRQFSSDRLRQRPFSPIIIAITRSSRAVTSTDRQRDARFNNAFKLSTHRVLEILITHRLVK</sequence>
<keyword evidence="2" id="KW-1185">Reference proteome</keyword>
<reference evidence="1 2" key="1">
    <citation type="journal article" date="2019" name="Sci. Rep.">
        <title>Orb-weaving spider Araneus ventricosus genome elucidates the spidroin gene catalogue.</title>
        <authorList>
            <person name="Kono N."/>
            <person name="Nakamura H."/>
            <person name="Ohtoshi R."/>
            <person name="Moran D.A.P."/>
            <person name="Shinohara A."/>
            <person name="Yoshida Y."/>
            <person name="Fujiwara M."/>
            <person name="Mori M."/>
            <person name="Tomita M."/>
            <person name="Arakawa K."/>
        </authorList>
    </citation>
    <scope>NUCLEOTIDE SEQUENCE [LARGE SCALE GENOMIC DNA]</scope>
</reference>
<dbReference type="EMBL" id="BGPR01049902">
    <property type="protein sequence ID" value="GBO26906.1"/>
    <property type="molecule type" value="Genomic_DNA"/>
</dbReference>
<protein>
    <submittedName>
        <fullName evidence="1">Uncharacterized protein</fullName>
    </submittedName>
</protein>
<name>A0A4Y2VRL7_ARAVE</name>